<evidence type="ECO:0008006" key="3">
    <source>
        <dbReference type="Google" id="ProtNLM"/>
    </source>
</evidence>
<reference evidence="1" key="1">
    <citation type="submission" date="2023-01" db="EMBL/GenBank/DDBJ databases">
        <authorList>
            <person name="Piombo E."/>
        </authorList>
    </citation>
    <scope>NUCLEOTIDE SEQUENCE</scope>
</reference>
<dbReference type="Pfam" id="PF07065">
    <property type="entry name" value="D123"/>
    <property type="match status" value="1"/>
</dbReference>
<sequence length="336" mass="37865">MPMIQMNYEYSIQGILLHLPGMKLTQIDIDSVHKDCDHGQTTKFNTCFHSAESLPQGIEAPSEAPYAFRRWLPLILESRGLNSSAAQIIHLSRHQAQLVVDSSASSILTGQLNRAAEEDLQDEVFPTFGSLIYPPEGLFMRLDGCSPKDATCRLHGGRQPQSVILSTMDIILRLSSSQRAMNDIRRSLSNGCSDVAITFLPFQERMCSEREYRVFCAPVSAKITAISQYRWHNSWKFSNVLQDEKVRVASDIYSAIQALHERILQQLKPAEPLDAMLLKQGLSFDIFYDEENEQAQLVELNVFGARSGCGSCLFGWLGDLALFYGEQEEVEFRVAY</sequence>
<keyword evidence="2" id="KW-1185">Reference proteome</keyword>
<comment type="caution">
    <text evidence="1">The sequence shown here is derived from an EMBL/GenBank/DDBJ whole genome shotgun (WGS) entry which is preliminary data.</text>
</comment>
<proteinExistence type="predicted"/>
<dbReference type="InterPro" id="IPR009772">
    <property type="entry name" value="CDC123"/>
</dbReference>
<name>A0AA35LPD3_9HYPO</name>
<protein>
    <recommendedName>
        <fullName evidence="3">Cell division cycle protein 123</fullName>
    </recommendedName>
</protein>
<dbReference type="Proteomes" id="UP001160390">
    <property type="component" value="Unassembled WGS sequence"/>
</dbReference>
<evidence type="ECO:0000313" key="1">
    <source>
        <dbReference type="EMBL" id="CAI6018981.1"/>
    </source>
</evidence>
<organism evidence="1 2">
    <name type="scientific">Clonostachys chloroleuca</name>
    <dbReference type="NCBI Taxonomy" id="1926264"/>
    <lineage>
        <taxon>Eukaryota</taxon>
        <taxon>Fungi</taxon>
        <taxon>Dikarya</taxon>
        <taxon>Ascomycota</taxon>
        <taxon>Pezizomycotina</taxon>
        <taxon>Sordariomycetes</taxon>
        <taxon>Hypocreomycetidae</taxon>
        <taxon>Hypocreales</taxon>
        <taxon>Bionectriaceae</taxon>
        <taxon>Clonostachys</taxon>
    </lineage>
</organism>
<dbReference type="EMBL" id="CABFNP030000456">
    <property type="protein sequence ID" value="CAI6018981.1"/>
    <property type="molecule type" value="Genomic_DNA"/>
</dbReference>
<accession>A0AA35LPD3</accession>
<gene>
    <name evidence="1" type="ORF">CCHLO57077_00015137</name>
</gene>
<evidence type="ECO:0000313" key="2">
    <source>
        <dbReference type="Proteomes" id="UP001160390"/>
    </source>
</evidence>
<dbReference type="AlphaFoldDB" id="A0AA35LPD3"/>